<accession>A0AA39D056</accession>
<dbReference type="Pfam" id="PF00023">
    <property type="entry name" value="Ank"/>
    <property type="match status" value="1"/>
</dbReference>
<feature type="domain" description="GPI inositol-deacylase winged helix" evidence="4">
    <location>
        <begin position="520"/>
        <end position="608"/>
    </location>
</feature>
<evidence type="ECO:0000259" key="4">
    <source>
        <dbReference type="Pfam" id="PF22939"/>
    </source>
</evidence>
<dbReference type="InterPro" id="IPR054471">
    <property type="entry name" value="GPIID_WHD"/>
</dbReference>
<dbReference type="PROSITE" id="PS50297">
    <property type="entry name" value="ANK_REP_REGION"/>
    <property type="match status" value="2"/>
</dbReference>
<dbReference type="Gene3D" id="1.25.40.20">
    <property type="entry name" value="Ankyrin repeat-containing domain"/>
    <property type="match status" value="2"/>
</dbReference>
<dbReference type="PANTHER" id="PTHR10039">
    <property type="entry name" value="AMELOGENIN"/>
    <property type="match status" value="1"/>
</dbReference>
<dbReference type="Pfam" id="PF22939">
    <property type="entry name" value="WHD_GPIID"/>
    <property type="match status" value="1"/>
</dbReference>
<dbReference type="Pfam" id="PF24883">
    <property type="entry name" value="NPHP3_N"/>
    <property type="match status" value="1"/>
</dbReference>
<dbReference type="InterPro" id="IPR002110">
    <property type="entry name" value="Ankyrin_rpt"/>
</dbReference>
<dbReference type="Pfam" id="PF12796">
    <property type="entry name" value="Ank_2"/>
    <property type="match status" value="2"/>
</dbReference>
<dbReference type="SUPFAM" id="SSF48403">
    <property type="entry name" value="Ankyrin repeat"/>
    <property type="match status" value="1"/>
</dbReference>
<feature type="domain" description="Nephrocystin 3-like N-terminal" evidence="5">
    <location>
        <begin position="219"/>
        <end position="409"/>
    </location>
</feature>
<evidence type="ECO:0000313" key="6">
    <source>
        <dbReference type="EMBL" id="KAJ9636596.1"/>
    </source>
</evidence>
<dbReference type="SMART" id="SM00248">
    <property type="entry name" value="ANK"/>
    <property type="match status" value="6"/>
</dbReference>
<organism evidence="6 7">
    <name type="scientific">Knufia peltigerae</name>
    <dbReference type="NCBI Taxonomy" id="1002370"/>
    <lineage>
        <taxon>Eukaryota</taxon>
        <taxon>Fungi</taxon>
        <taxon>Dikarya</taxon>
        <taxon>Ascomycota</taxon>
        <taxon>Pezizomycotina</taxon>
        <taxon>Eurotiomycetes</taxon>
        <taxon>Chaetothyriomycetidae</taxon>
        <taxon>Chaetothyriales</taxon>
        <taxon>Trichomeriaceae</taxon>
        <taxon>Knufia</taxon>
    </lineage>
</organism>
<keyword evidence="2" id="KW-0040">ANK repeat</keyword>
<dbReference type="EMBL" id="JAPDRN010000028">
    <property type="protein sequence ID" value="KAJ9636596.1"/>
    <property type="molecule type" value="Genomic_DNA"/>
</dbReference>
<protein>
    <recommendedName>
        <fullName evidence="8">Ankyrin repeat protein</fullName>
    </recommendedName>
</protein>
<feature type="compositionally biased region" description="Acidic residues" evidence="3">
    <location>
        <begin position="87"/>
        <end position="97"/>
    </location>
</feature>
<evidence type="ECO:0000313" key="7">
    <source>
        <dbReference type="Proteomes" id="UP001172681"/>
    </source>
</evidence>
<dbReference type="InterPro" id="IPR056884">
    <property type="entry name" value="NPHP3-like_N"/>
</dbReference>
<dbReference type="InterPro" id="IPR027417">
    <property type="entry name" value="P-loop_NTPase"/>
</dbReference>
<gene>
    <name evidence="6" type="ORF">H2204_005196</name>
</gene>
<feature type="repeat" description="ANK" evidence="2">
    <location>
        <begin position="853"/>
        <end position="874"/>
    </location>
</feature>
<feature type="repeat" description="ANK" evidence="2">
    <location>
        <begin position="925"/>
        <end position="958"/>
    </location>
</feature>
<comment type="caution">
    <text evidence="6">The sequence shown here is derived from an EMBL/GenBank/DDBJ whole genome shotgun (WGS) entry which is preliminary data.</text>
</comment>
<dbReference type="Gene3D" id="3.40.50.300">
    <property type="entry name" value="P-loop containing nucleotide triphosphate hydrolases"/>
    <property type="match status" value="1"/>
</dbReference>
<keyword evidence="1" id="KW-0677">Repeat</keyword>
<dbReference type="PROSITE" id="PS50088">
    <property type="entry name" value="ANK_REPEAT"/>
    <property type="match status" value="2"/>
</dbReference>
<evidence type="ECO:0000256" key="2">
    <source>
        <dbReference type="PROSITE-ProRule" id="PRU00023"/>
    </source>
</evidence>
<dbReference type="PANTHER" id="PTHR10039:SF14">
    <property type="entry name" value="NACHT DOMAIN-CONTAINING PROTEIN"/>
    <property type="match status" value="1"/>
</dbReference>
<keyword evidence="7" id="KW-1185">Reference proteome</keyword>
<evidence type="ECO:0008006" key="8">
    <source>
        <dbReference type="Google" id="ProtNLM"/>
    </source>
</evidence>
<feature type="compositionally biased region" description="Low complexity" evidence="3">
    <location>
        <begin position="69"/>
        <end position="84"/>
    </location>
</feature>
<evidence type="ECO:0000256" key="1">
    <source>
        <dbReference type="ARBA" id="ARBA00022737"/>
    </source>
</evidence>
<reference evidence="6" key="1">
    <citation type="submission" date="2022-10" db="EMBL/GenBank/DDBJ databases">
        <title>Culturing micro-colonial fungi from biological soil crusts in the Mojave desert and describing Neophaeococcomyces mojavensis, and introducing the new genera and species Taxawa tesnikishii.</title>
        <authorList>
            <person name="Kurbessoian T."/>
            <person name="Stajich J.E."/>
        </authorList>
    </citation>
    <scope>NUCLEOTIDE SEQUENCE</scope>
    <source>
        <strain evidence="6">TK_35</strain>
    </source>
</reference>
<evidence type="ECO:0000256" key="3">
    <source>
        <dbReference type="SAM" id="MobiDB-lite"/>
    </source>
</evidence>
<evidence type="ECO:0000259" key="5">
    <source>
        <dbReference type="Pfam" id="PF24883"/>
    </source>
</evidence>
<dbReference type="Proteomes" id="UP001172681">
    <property type="component" value="Unassembled WGS sequence"/>
</dbReference>
<feature type="region of interest" description="Disordered" evidence="3">
    <location>
        <begin position="58"/>
        <end position="105"/>
    </location>
</feature>
<dbReference type="AlphaFoldDB" id="A0AA39D056"/>
<sequence length="985" mass="111329">MADPLGIMGVIGVVAQIIQLGVQFGLDWNDAPADTKSFIAELEVLSLVLSEMKKKMIDDPESREAFEGSSSHSPTTTTTASTSTPDKEEEASPEETDTSVLVSASSSTMTETPVLISTCRYELEILGAFLAKRTRDAVENLHRRCQALNSMAIIDTAAIGARTYNKVNQMYIRQQQSSEQSEKKNDQLIKIQRKAALMRKLYTSAYRDRKDRNPRRVKGTCEWFTHHPLFQTWKDNKSSCLLRVSADPGCGKSVLAKYLVDEVLRSSTHERRTTCYFFFKDDFVDQRTSESCMCCILRQIFTQRPKFLSEEILTKFEEDGDQLIGSFRGLWDILIDIINTVNQDMSVDDGGVSTTGHSPAGGEIICVLDALDECEDRGQRQFAEALRNSNFGRTAQNNRIALKFLLTSRPYTQIQRDFGFFNTVIPAIHLDGEGEVEVGKISKEINVVIESKIKDLTSRLQLLPEEQQTLKDEMNRIPHRTYLWVHLIFEIIQDSVDITKESLRLTIRNLPTTIEAVYDKILGKTRNPSKAKKILHIVVAAERPLVLKEMAVALAIKENHRGHNDLELEPETRFRSTLREICGLFVTVIDSKIYLLHQTAKEFLVQETTPDSDSVVVDNEETGFLLRWKKSLQVTESHRILAEICMWRLLWDDVAVKNNSFHVATTAADSDSSKIGTDDHILLDYSAQNWVTHFHNAQIDDDDDGTMASMASRLCDQDPTTPLSWFKRHWNRRRLNERMIYPTGLNSLIIASFCGLECVVVKLLAVESTGGIVDRLINSRDDRYKGTPLAWAAEYGHEGVVRLLIARRNKIDVDSENSQRRTPLSFAAEHGHEVVLKMLLDTDKVDADAKSNHGRSPLSYAAAGGHERIVEMLLLDTRQRVDPDAKDSGNRTPLFWAAWYGRIGVVNMLLLLENHRIDVDRADDCGRTPLLAAARNGREEVIKSLLNTRRVDVNHQDSKGRTPLWHATRRKHVGIVQLLRLSGGV</sequence>
<dbReference type="InterPro" id="IPR036770">
    <property type="entry name" value="Ankyrin_rpt-contain_sf"/>
</dbReference>
<proteinExistence type="predicted"/>
<name>A0AA39D056_9EURO</name>